<evidence type="ECO:0000313" key="2">
    <source>
        <dbReference type="EMBL" id="SDX61552.1"/>
    </source>
</evidence>
<comment type="caution">
    <text evidence="2">The sequence shown here is derived from an EMBL/GenBank/DDBJ whole genome shotgun (WGS) entry which is preliminary data.</text>
</comment>
<dbReference type="NCBIfam" id="TIGR01764">
    <property type="entry name" value="excise"/>
    <property type="match status" value="1"/>
</dbReference>
<gene>
    <name evidence="2" type="ORF">SAMN04488081_0834</name>
</gene>
<proteinExistence type="predicted"/>
<reference evidence="2 3" key="1">
    <citation type="submission" date="2016-10" db="EMBL/GenBank/DDBJ databases">
        <authorList>
            <person name="Varghese N."/>
            <person name="Submissions S."/>
        </authorList>
    </citation>
    <scope>NUCLEOTIDE SEQUENCE [LARGE SCALE GENOMIC DNA]</scope>
    <source>
        <strain evidence="2 3">DSM 20748</strain>
    </source>
</reference>
<organism evidence="2 3">
    <name type="scientific">Salimicrobium album</name>
    <dbReference type="NCBI Taxonomy" id="50717"/>
    <lineage>
        <taxon>Bacteria</taxon>
        <taxon>Bacillati</taxon>
        <taxon>Bacillota</taxon>
        <taxon>Bacilli</taxon>
        <taxon>Bacillales</taxon>
        <taxon>Bacillaceae</taxon>
        <taxon>Salimicrobium</taxon>
    </lineage>
</organism>
<dbReference type="SUPFAM" id="SSF46955">
    <property type="entry name" value="Putative DNA-binding domain"/>
    <property type="match status" value="1"/>
</dbReference>
<name>A0A1H3D4W6_9BACI</name>
<sequence>MERVTMTAQETAEYLGVCTETIYIMCRRKELPYLKIGRRIFFKKDMIDEWMMKQSTNQLVDDQVI</sequence>
<evidence type="ECO:0000313" key="3">
    <source>
        <dbReference type="Proteomes" id="UP000198647"/>
    </source>
</evidence>
<dbReference type="InterPro" id="IPR009061">
    <property type="entry name" value="DNA-bd_dom_put_sf"/>
</dbReference>
<dbReference type="Gene3D" id="3.90.105.50">
    <property type="match status" value="1"/>
</dbReference>
<dbReference type="InterPro" id="IPR010093">
    <property type="entry name" value="SinI_DNA-bd"/>
</dbReference>
<evidence type="ECO:0000259" key="1">
    <source>
        <dbReference type="Pfam" id="PF12728"/>
    </source>
</evidence>
<keyword evidence="3" id="KW-1185">Reference proteome</keyword>
<accession>A0A1H3D4W6</accession>
<protein>
    <submittedName>
        <fullName evidence="2">DNA binding domain-containing protein, excisionase family</fullName>
    </submittedName>
</protein>
<feature type="domain" description="Helix-turn-helix" evidence="1">
    <location>
        <begin position="6"/>
        <end position="55"/>
    </location>
</feature>
<dbReference type="RefSeq" id="WP_093105788.1">
    <property type="nucleotide sequence ID" value="NZ_FNOS01000002.1"/>
</dbReference>
<dbReference type="Pfam" id="PF12728">
    <property type="entry name" value="HTH_17"/>
    <property type="match status" value="1"/>
</dbReference>
<dbReference type="InterPro" id="IPR041657">
    <property type="entry name" value="HTH_17"/>
</dbReference>
<dbReference type="Proteomes" id="UP000198647">
    <property type="component" value="Unassembled WGS sequence"/>
</dbReference>
<dbReference type="InterPro" id="IPR038148">
    <property type="entry name" value="Tn1545/Tn916_Xis"/>
</dbReference>
<dbReference type="EMBL" id="FNOS01000002">
    <property type="protein sequence ID" value="SDX61552.1"/>
    <property type="molecule type" value="Genomic_DNA"/>
</dbReference>